<reference evidence="1" key="1">
    <citation type="submission" date="2020-09" db="EMBL/GenBank/DDBJ databases">
        <authorList>
            <person name="Kim M.K."/>
        </authorList>
    </citation>
    <scope>NUCLEOTIDE SEQUENCE</scope>
    <source>
        <strain evidence="1">BT702</strain>
    </source>
</reference>
<dbReference type="RefSeq" id="WP_190888162.1">
    <property type="nucleotide sequence ID" value="NZ_JACWZY010000014.1"/>
</dbReference>
<sequence length="75" mass="8598">MSNPATFQQKMHLATSVLRAVEIKQLAFNELSDEEAHRELDYLVAKYAGPHCKTIDFHADALYHGKRHLIYDVVT</sequence>
<comment type="caution">
    <text evidence="1">The sequence shown here is derived from an EMBL/GenBank/DDBJ whole genome shotgun (WGS) entry which is preliminary data.</text>
</comment>
<dbReference type="EMBL" id="JACWZY010000014">
    <property type="protein sequence ID" value="MBD2702303.1"/>
    <property type="molecule type" value="Genomic_DNA"/>
</dbReference>
<gene>
    <name evidence="1" type="ORF">IC229_16760</name>
</gene>
<evidence type="ECO:0000313" key="1">
    <source>
        <dbReference type="EMBL" id="MBD2702303.1"/>
    </source>
</evidence>
<organism evidence="1 2">
    <name type="scientific">Spirosoma profusum</name>
    <dbReference type="NCBI Taxonomy" id="2771354"/>
    <lineage>
        <taxon>Bacteria</taxon>
        <taxon>Pseudomonadati</taxon>
        <taxon>Bacteroidota</taxon>
        <taxon>Cytophagia</taxon>
        <taxon>Cytophagales</taxon>
        <taxon>Cytophagaceae</taxon>
        <taxon>Spirosoma</taxon>
    </lineage>
</organism>
<dbReference type="Proteomes" id="UP000598820">
    <property type="component" value="Unassembled WGS sequence"/>
</dbReference>
<feature type="non-terminal residue" evidence="1">
    <location>
        <position position="75"/>
    </location>
</feature>
<keyword evidence="2" id="KW-1185">Reference proteome</keyword>
<name>A0A926Y279_9BACT</name>
<proteinExistence type="predicted"/>
<evidence type="ECO:0000313" key="2">
    <source>
        <dbReference type="Proteomes" id="UP000598820"/>
    </source>
</evidence>
<accession>A0A926Y279</accession>
<dbReference type="AlphaFoldDB" id="A0A926Y279"/>
<protein>
    <submittedName>
        <fullName evidence="1">Uncharacterized protein</fullName>
    </submittedName>
</protein>